<proteinExistence type="predicted"/>
<dbReference type="Pfam" id="PF04892">
    <property type="entry name" value="VanZ"/>
    <property type="match status" value="1"/>
</dbReference>
<keyword evidence="1" id="KW-0472">Membrane</keyword>
<feature type="transmembrane region" description="Helical" evidence="1">
    <location>
        <begin position="120"/>
        <end position="142"/>
    </location>
</feature>
<evidence type="ECO:0000259" key="2">
    <source>
        <dbReference type="Pfam" id="PF04892"/>
    </source>
</evidence>
<dbReference type="EMBL" id="BAUV01000001">
    <property type="protein sequence ID" value="GAE33201.1"/>
    <property type="molecule type" value="Genomic_DNA"/>
</dbReference>
<dbReference type="RefSeq" id="WP_052012865.1">
    <property type="nucleotide sequence ID" value="NZ_BAUV01000001.1"/>
</dbReference>
<evidence type="ECO:0000256" key="1">
    <source>
        <dbReference type="SAM" id="Phobius"/>
    </source>
</evidence>
<dbReference type="eggNOG" id="COG5652">
    <property type="taxonomic scope" value="Bacteria"/>
</dbReference>
<evidence type="ECO:0000313" key="4">
    <source>
        <dbReference type="Proteomes" id="UP000018896"/>
    </source>
</evidence>
<reference evidence="3 4" key="1">
    <citation type="journal article" date="2014" name="Genome Announc.">
        <title>Draft Genome Sequences of Three Alkaliphilic Bacillus Strains, Bacillus wakoensis JCM 9140T, Bacillus akibai JCM 9157T, and Bacillus hemicellulosilyticus JCM 9152T.</title>
        <authorList>
            <person name="Yuki M."/>
            <person name="Oshima K."/>
            <person name="Suda W."/>
            <person name="Oshida Y."/>
            <person name="Kitamura K."/>
            <person name="Iida T."/>
            <person name="Hattori M."/>
            <person name="Ohkuma M."/>
        </authorList>
    </citation>
    <scope>NUCLEOTIDE SEQUENCE [LARGE SCALE GENOMIC DNA]</scope>
    <source>
        <strain evidence="3 4">JCM 9157</strain>
    </source>
</reference>
<sequence length="295" mass="34343">MRRLVKLLFLYWLPVFFVAAMIFTASSQPYHQQDIRPYLSHVTDMEKLQYMYNQLKVEHVQHRLYLEENGFKRTLVLIVEKGKWFVGFIGLMLLILFGIGVRYSVAYIRKRGFKRFLRTISILTFVALIGILLMFSGIFFAFRIEEALLYVKDRLMGEGTMQLVRGIEFTYAGNLISVERLGLESFIEFFIRKAAHFSFFFALGFLTYRALLASSCKKRTSYVIALIFNLLYAISDEVHQAFTPSRSPLVEDVILDFSGGITGVTLALLLYCFIDIRKSKNKSQRRYKGRRNKSV</sequence>
<feature type="transmembrane region" description="Helical" evidence="1">
    <location>
        <begin position="84"/>
        <end position="108"/>
    </location>
</feature>
<protein>
    <recommendedName>
        <fullName evidence="2">VanZ-like domain-containing protein</fullName>
    </recommendedName>
</protein>
<feature type="transmembrane region" description="Helical" evidence="1">
    <location>
        <begin position="255"/>
        <end position="276"/>
    </location>
</feature>
<accession>W4QM76</accession>
<evidence type="ECO:0000313" key="3">
    <source>
        <dbReference type="EMBL" id="GAE33201.1"/>
    </source>
</evidence>
<dbReference type="STRING" id="1236973.JCM9157_190"/>
<keyword evidence="1" id="KW-1133">Transmembrane helix</keyword>
<name>W4QM76_HALA3</name>
<dbReference type="Proteomes" id="UP000018896">
    <property type="component" value="Unassembled WGS sequence"/>
</dbReference>
<organism evidence="3 4">
    <name type="scientific">Halalkalibacter akibai (strain ATCC 43226 / DSM 21942 / CIP 109018 / JCM 9157 / 1139)</name>
    <name type="common">Bacillus akibai</name>
    <dbReference type="NCBI Taxonomy" id="1236973"/>
    <lineage>
        <taxon>Bacteria</taxon>
        <taxon>Bacillati</taxon>
        <taxon>Bacillota</taxon>
        <taxon>Bacilli</taxon>
        <taxon>Bacillales</taxon>
        <taxon>Bacillaceae</taxon>
        <taxon>Halalkalibacter</taxon>
    </lineage>
</organism>
<gene>
    <name evidence="3" type="ORF">JCM9157_190</name>
</gene>
<dbReference type="InterPro" id="IPR006976">
    <property type="entry name" value="VanZ-like"/>
</dbReference>
<feature type="transmembrane region" description="Helical" evidence="1">
    <location>
        <begin position="194"/>
        <end position="212"/>
    </location>
</feature>
<comment type="caution">
    <text evidence="3">The sequence shown here is derived from an EMBL/GenBank/DDBJ whole genome shotgun (WGS) entry which is preliminary data.</text>
</comment>
<dbReference type="NCBIfam" id="NF037970">
    <property type="entry name" value="vanZ_1"/>
    <property type="match status" value="1"/>
</dbReference>
<dbReference type="OrthoDB" id="291892at2"/>
<dbReference type="AlphaFoldDB" id="W4QM76"/>
<keyword evidence="1" id="KW-0812">Transmembrane</keyword>
<feature type="transmembrane region" description="Helical" evidence="1">
    <location>
        <begin position="219"/>
        <end position="235"/>
    </location>
</feature>
<keyword evidence="4" id="KW-1185">Reference proteome</keyword>
<feature type="domain" description="VanZ-like" evidence="2">
    <location>
        <begin position="131"/>
        <end position="270"/>
    </location>
</feature>